<dbReference type="OrthoDB" id="448399at2759"/>
<keyword evidence="2" id="KW-0963">Cytoplasm</keyword>
<dbReference type="InterPro" id="IPR018247">
    <property type="entry name" value="EF_Hand_1_Ca_BS"/>
</dbReference>
<sequence>MSVAAQAGPSTPLRQHSTKPTSVDQPTLSPQATDPDPAVESHVHADLVSGADLGSSAGLHSTSSPSPSLTPKVSKKQTIDQLKDGLAQMGLDTKGKKETLWRRLVNAIHRASLRDLPSDDDSDYFLDADADQTSEHADSHSPTTTSLKTNATPSPKGKGKNTSGRTSKVMKQPYNSFLCFDVEATCRPGKEFDWPNEIIEFPVVLLRWTEPDTEGKRKLEKVDHFRSYVRPSWKPVLSDFCKDLTGITQETVDASPTFPEMLKLFEKWMDKWNLRTDKGLNEAIWVTDGPWDLRDFVPKQLHITPPSPHPSYFHGPYLNLKFAVQAVLSEEHRRHSYAAERPKNPPNGRALSAITTQRLPKGEKTKSGKVKDVGKSFYFNIPGMVEALNLGGFEGRQHSGLDDATNIARILIALSEKNVIIEANGIIQPMGSGKRYPWMGQKGEVLWEDWMSFNKELGPPTSGGVREAREVMKNDEEPSGAKAIVQEKEVGTALAKLSVSEDGFVHVDGDADGLVEEAELSVRAHHPVIDPSGSPTTAVQETTEGSQMMTTATPSATAVQLAPPVETRI</sequence>
<evidence type="ECO:0000256" key="7">
    <source>
        <dbReference type="SAM" id="MobiDB-lite"/>
    </source>
</evidence>
<dbReference type="InterPro" id="IPR051274">
    <property type="entry name" value="3-5_Exoribonuclease"/>
</dbReference>
<dbReference type="SMART" id="SM00513">
    <property type="entry name" value="SAP"/>
    <property type="match status" value="1"/>
</dbReference>
<evidence type="ECO:0000256" key="1">
    <source>
        <dbReference type="ARBA" id="ARBA00004496"/>
    </source>
</evidence>
<dbReference type="PROSITE" id="PS00018">
    <property type="entry name" value="EF_HAND_1"/>
    <property type="match status" value="1"/>
</dbReference>
<dbReference type="InterPro" id="IPR036361">
    <property type="entry name" value="SAP_dom_sf"/>
</dbReference>
<dbReference type="InterPro" id="IPR003034">
    <property type="entry name" value="SAP_dom"/>
</dbReference>
<dbReference type="Gene3D" id="1.10.720.30">
    <property type="entry name" value="SAP domain"/>
    <property type="match status" value="1"/>
</dbReference>
<feature type="compositionally biased region" description="Polar residues" evidence="7">
    <location>
        <begin position="8"/>
        <end position="32"/>
    </location>
</feature>
<dbReference type="PANTHER" id="PTHR23044">
    <property type="entry name" value="3'-5' EXONUCLEASE ERI1-RELATED"/>
    <property type="match status" value="1"/>
</dbReference>
<dbReference type="Proteomes" id="UP000092666">
    <property type="component" value="Unassembled WGS sequence"/>
</dbReference>
<feature type="compositionally biased region" description="Basic and acidic residues" evidence="7">
    <location>
        <begin position="333"/>
        <end position="343"/>
    </location>
</feature>
<dbReference type="SUPFAM" id="SSF68906">
    <property type="entry name" value="SAP domain"/>
    <property type="match status" value="1"/>
</dbReference>
<accession>A0A1B9GTE3</accession>
<protein>
    <recommendedName>
        <fullName evidence="8">SAP domain-containing protein</fullName>
    </recommendedName>
</protein>
<dbReference type="PROSITE" id="PS50800">
    <property type="entry name" value="SAP"/>
    <property type="match status" value="1"/>
</dbReference>
<dbReference type="SUPFAM" id="SSF53098">
    <property type="entry name" value="Ribonuclease H-like"/>
    <property type="match status" value="1"/>
</dbReference>
<keyword evidence="3" id="KW-0540">Nuclease</keyword>
<dbReference type="PANTHER" id="PTHR23044:SF61">
    <property type="entry name" value="3'-5' EXORIBONUCLEASE 1-RELATED"/>
    <property type="match status" value="1"/>
</dbReference>
<keyword evidence="4" id="KW-0378">Hydrolase</keyword>
<dbReference type="Gene3D" id="3.30.420.10">
    <property type="entry name" value="Ribonuclease H-like superfamily/Ribonuclease H"/>
    <property type="match status" value="1"/>
</dbReference>
<feature type="region of interest" description="Disordered" evidence="7">
    <location>
        <begin position="526"/>
        <end position="569"/>
    </location>
</feature>
<dbReference type="InterPro" id="IPR036397">
    <property type="entry name" value="RNaseH_sf"/>
</dbReference>
<comment type="subcellular location">
    <subcellularLocation>
        <location evidence="1">Cytoplasm</location>
    </subcellularLocation>
</comment>
<keyword evidence="6" id="KW-0943">RNA-mediated gene silencing</keyword>
<feature type="region of interest" description="Disordered" evidence="7">
    <location>
        <begin position="132"/>
        <end position="168"/>
    </location>
</feature>
<dbReference type="AlphaFoldDB" id="A0A1B9GTE3"/>
<evidence type="ECO:0000256" key="6">
    <source>
        <dbReference type="ARBA" id="ARBA00023158"/>
    </source>
</evidence>
<dbReference type="GO" id="GO:0005737">
    <property type="term" value="C:cytoplasm"/>
    <property type="evidence" value="ECO:0007669"/>
    <property type="project" value="UniProtKB-SubCell"/>
</dbReference>
<feature type="compositionally biased region" description="Polar residues" evidence="7">
    <location>
        <begin position="140"/>
        <end position="153"/>
    </location>
</feature>
<proteinExistence type="predicted"/>
<dbReference type="InterPro" id="IPR047201">
    <property type="entry name" value="ERI-1_3'hExo-like"/>
</dbReference>
<evidence type="ECO:0000256" key="4">
    <source>
        <dbReference type="ARBA" id="ARBA00022801"/>
    </source>
</evidence>
<reference evidence="10" key="2">
    <citation type="submission" date="2013-12" db="EMBL/GenBank/DDBJ databases">
        <title>Evolution of pathogenesis and genome organization in the Tremellales.</title>
        <authorList>
            <person name="Cuomo C."/>
            <person name="Litvintseva A."/>
            <person name="Heitman J."/>
            <person name="Chen Y."/>
            <person name="Sun S."/>
            <person name="Springer D."/>
            <person name="Dromer F."/>
            <person name="Young S."/>
            <person name="Zeng Q."/>
            <person name="Chapman S."/>
            <person name="Gujja S."/>
            <person name="Saif S."/>
            <person name="Birren B."/>
        </authorList>
    </citation>
    <scope>NUCLEOTIDE SEQUENCE [LARGE SCALE GENOMIC DNA]</scope>
    <source>
        <strain evidence="10">BCC8398</strain>
    </source>
</reference>
<feature type="domain" description="SAP" evidence="8">
    <location>
        <begin position="74"/>
        <end position="108"/>
    </location>
</feature>
<gene>
    <name evidence="9" type="ORF">I316_03796</name>
</gene>
<evidence type="ECO:0000256" key="5">
    <source>
        <dbReference type="ARBA" id="ARBA00022839"/>
    </source>
</evidence>
<feature type="compositionally biased region" description="Low complexity" evidence="7">
    <location>
        <begin position="53"/>
        <end position="72"/>
    </location>
</feature>
<dbReference type="InterPro" id="IPR012337">
    <property type="entry name" value="RNaseH-like_sf"/>
</dbReference>
<evidence type="ECO:0000256" key="2">
    <source>
        <dbReference type="ARBA" id="ARBA00022490"/>
    </source>
</evidence>
<dbReference type="Pfam" id="PF00929">
    <property type="entry name" value="RNase_T"/>
    <property type="match status" value="1"/>
</dbReference>
<feature type="compositionally biased region" description="Polar residues" evidence="7">
    <location>
        <begin position="533"/>
        <end position="558"/>
    </location>
</feature>
<dbReference type="GO" id="GO:0003676">
    <property type="term" value="F:nucleic acid binding"/>
    <property type="evidence" value="ECO:0007669"/>
    <property type="project" value="InterPro"/>
</dbReference>
<name>A0A1B9GTE3_9TREE</name>
<dbReference type="STRING" id="1296120.A0A1B9GTE3"/>
<feature type="region of interest" description="Disordered" evidence="7">
    <location>
        <begin position="1"/>
        <end position="77"/>
    </location>
</feature>
<keyword evidence="10" id="KW-1185">Reference proteome</keyword>
<dbReference type="SMART" id="SM00479">
    <property type="entry name" value="EXOIII"/>
    <property type="match status" value="1"/>
</dbReference>
<feature type="region of interest" description="Disordered" evidence="7">
    <location>
        <begin position="333"/>
        <end position="368"/>
    </location>
</feature>
<evidence type="ECO:0000256" key="3">
    <source>
        <dbReference type="ARBA" id="ARBA00022722"/>
    </source>
</evidence>
<keyword evidence="5" id="KW-0269">Exonuclease</keyword>
<dbReference type="CDD" id="cd06133">
    <property type="entry name" value="ERI-1_3'hExo_like"/>
    <property type="match status" value="1"/>
</dbReference>
<evidence type="ECO:0000259" key="8">
    <source>
        <dbReference type="PROSITE" id="PS50800"/>
    </source>
</evidence>
<organism evidence="9 10">
    <name type="scientific">Kwoniella heveanensis BCC8398</name>
    <dbReference type="NCBI Taxonomy" id="1296120"/>
    <lineage>
        <taxon>Eukaryota</taxon>
        <taxon>Fungi</taxon>
        <taxon>Dikarya</taxon>
        <taxon>Basidiomycota</taxon>
        <taxon>Agaricomycotina</taxon>
        <taxon>Tremellomycetes</taxon>
        <taxon>Tremellales</taxon>
        <taxon>Cryptococcaceae</taxon>
        <taxon>Kwoniella</taxon>
    </lineage>
</organism>
<evidence type="ECO:0000313" key="9">
    <source>
        <dbReference type="EMBL" id="OCF34283.1"/>
    </source>
</evidence>
<evidence type="ECO:0000313" key="10">
    <source>
        <dbReference type="Proteomes" id="UP000092666"/>
    </source>
</evidence>
<dbReference type="GO" id="GO:0031047">
    <property type="term" value="P:regulatory ncRNA-mediated gene silencing"/>
    <property type="evidence" value="ECO:0007669"/>
    <property type="project" value="UniProtKB-KW"/>
</dbReference>
<dbReference type="EMBL" id="KV700125">
    <property type="protein sequence ID" value="OCF34283.1"/>
    <property type="molecule type" value="Genomic_DNA"/>
</dbReference>
<dbReference type="GO" id="GO:0000175">
    <property type="term" value="F:3'-5'-RNA exonuclease activity"/>
    <property type="evidence" value="ECO:0007669"/>
    <property type="project" value="InterPro"/>
</dbReference>
<reference evidence="9 10" key="1">
    <citation type="submission" date="2013-07" db="EMBL/GenBank/DDBJ databases">
        <title>The Genome Sequence of Cryptococcus heveanensis BCC8398.</title>
        <authorList>
            <consortium name="The Broad Institute Genome Sequencing Platform"/>
            <person name="Cuomo C."/>
            <person name="Litvintseva A."/>
            <person name="Chen Y."/>
            <person name="Heitman J."/>
            <person name="Sun S."/>
            <person name="Springer D."/>
            <person name="Dromer F."/>
            <person name="Young S.K."/>
            <person name="Zeng Q."/>
            <person name="Gargeya S."/>
            <person name="Fitzgerald M."/>
            <person name="Abouelleil A."/>
            <person name="Alvarado L."/>
            <person name="Berlin A.M."/>
            <person name="Chapman S.B."/>
            <person name="Dewar J."/>
            <person name="Goldberg J."/>
            <person name="Griggs A."/>
            <person name="Gujja S."/>
            <person name="Hansen M."/>
            <person name="Howarth C."/>
            <person name="Imamovic A."/>
            <person name="Larimer J."/>
            <person name="McCowan C."/>
            <person name="Murphy C."/>
            <person name="Pearson M."/>
            <person name="Priest M."/>
            <person name="Roberts A."/>
            <person name="Saif S."/>
            <person name="Shea T."/>
            <person name="Sykes S."/>
            <person name="Wortman J."/>
            <person name="Nusbaum C."/>
            <person name="Birren B."/>
        </authorList>
    </citation>
    <scope>NUCLEOTIDE SEQUENCE [LARGE SCALE GENOMIC DNA]</scope>
    <source>
        <strain evidence="9 10">BCC8398</strain>
    </source>
</reference>
<dbReference type="InterPro" id="IPR013520">
    <property type="entry name" value="Ribonucl_H"/>
</dbReference>